<dbReference type="PANTHER" id="PTHR47891:SF2">
    <property type="entry name" value="MAGNESIUM AND COBALT TRANSPORTER"/>
    <property type="match status" value="1"/>
</dbReference>
<dbReference type="InterPro" id="IPR002523">
    <property type="entry name" value="MgTranspt_CorA/ZnTranspt_ZntB"/>
</dbReference>
<evidence type="ECO:0000256" key="1">
    <source>
        <dbReference type="SAM" id="Phobius"/>
    </source>
</evidence>
<accession>A0A059ZYW1</accession>
<dbReference type="EMBL" id="CP005986">
    <property type="protein sequence ID" value="AIA55176.1"/>
    <property type="molecule type" value="Genomic_DNA"/>
</dbReference>
<dbReference type="SUPFAM" id="SSF143865">
    <property type="entry name" value="CorA soluble domain-like"/>
    <property type="match status" value="1"/>
</dbReference>
<feature type="transmembrane region" description="Helical" evidence="1">
    <location>
        <begin position="284"/>
        <end position="302"/>
    </location>
</feature>
<proteinExistence type="predicted"/>
<protein>
    <submittedName>
        <fullName evidence="2">Magnesium and cobalt transport protein CorA</fullName>
    </submittedName>
</protein>
<dbReference type="KEGG" id="acz:Acaty_c1308"/>
<dbReference type="Proteomes" id="UP000005522">
    <property type="component" value="Chromosome"/>
</dbReference>
<sequence>MSAWFFHDDQGWQDVDAYAGPGVYLLDPADSQMAAVLDAALGAELPQLALPVQPGRRPPRLVLAAHGVLALRLHVVFPRREPELRRSEEEQLQTRLVWGRDHLILVAPQQHWRRIVRDSLELDPHAPQDKILQRILLTAIYSHDSATQRIIAELRELRNALRSSLNNREMRRIVVLNRRLGELVVSIRDLGLTLRSLRAELGDADPLRDRIDEIYDEQRRIEEILTLIWDRYLGVTNAYAGIIQNNAHTIMKVMTAYLAFLMVPIALIMPFHMNTVLPMEHFHYAWYVLLLYSFGTSGWFFFQWGRKRGFFHL</sequence>
<dbReference type="InterPro" id="IPR045861">
    <property type="entry name" value="CorA_cytoplasmic_dom"/>
</dbReference>
<dbReference type="Pfam" id="PF01544">
    <property type="entry name" value="CorA"/>
    <property type="match status" value="1"/>
</dbReference>
<name>A0A059ZYW1_ACICK</name>
<keyword evidence="1" id="KW-0472">Membrane</keyword>
<keyword evidence="1" id="KW-1133">Transmembrane helix</keyword>
<dbReference type="PANTHER" id="PTHR47891">
    <property type="entry name" value="TRANSPORTER-RELATED"/>
    <property type="match status" value="1"/>
</dbReference>
<organism evidence="2 3">
    <name type="scientific">Acidithiobacillus caldus (strain ATCC 51756 / DSM 8584 / KU)</name>
    <dbReference type="NCBI Taxonomy" id="637389"/>
    <lineage>
        <taxon>Bacteria</taxon>
        <taxon>Pseudomonadati</taxon>
        <taxon>Pseudomonadota</taxon>
        <taxon>Acidithiobacillia</taxon>
        <taxon>Acidithiobacillales</taxon>
        <taxon>Acidithiobacillaceae</taxon>
        <taxon>Acidithiobacillus</taxon>
    </lineage>
</organism>
<dbReference type="GO" id="GO:0046873">
    <property type="term" value="F:metal ion transmembrane transporter activity"/>
    <property type="evidence" value="ECO:0007669"/>
    <property type="project" value="InterPro"/>
</dbReference>
<dbReference type="RefSeq" id="WP_004872058.1">
    <property type="nucleotide sequence ID" value="NZ_CP005986.1"/>
</dbReference>
<keyword evidence="1" id="KW-0812">Transmembrane</keyword>
<dbReference type="HOGENOM" id="CLU_929469_0_0_6"/>
<feature type="transmembrane region" description="Helical" evidence="1">
    <location>
        <begin position="253"/>
        <end position="272"/>
    </location>
</feature>
<dbReference type="AlphaFoldDB" id="A0A059ZYW1"/>
<gene>
    <name evidence="2" type="ORF">Acaty_c1308</name>
</gene>
<dbReference type="GO" id="GO:0016020">
    <property type="term" value="C:membrane"/>
    <property type="evidence" value="ECO:0007669"/>
    <property type="project" value="InterPro"/>
</dbReference>
<dbReference type="eggNOG" id="COG0598">
    <property type="taxonomic scope" value="Bacteria"/>
</dbReference>
<reference evidence="2 3" key="1">
    <citation type="journal article" date="2009" name="J. Bacteriol.">
        <title>Draft genome sequence of the extremely acidophilic bacterium Acidithiobacillus caldus ATCC 51756 reveals metabolic versatility in the genus Acidithiobacillus.</title>
        <authorList>
            <person name="Valdes J."/>
            <person name="Quatrini R."/>
            <person name="Hallberg K."/>
            <person name="Dopson M."/>
            <person name="Valenzuela P.D."/>
            <person name="Holmes D.S."/>
        </authorList>
    </citation>
    <scope>NUCLEOTIDE SEQUENCE [LARGE SCALE GENOMIC DNA]</scope>
    <source>
        <strain evidence="3">ATCC 51756 / DSM 8584 / KU</strain>
    </source>
</reference>
<evidence type="ECO:0000313" key="3">
    <source>
        <dbReference type="Proteomes" id="UP000005522"/>
    </source>
</evidence>
<evidence type="ECO:0000313" key="2">
    <source>
        <dbReference type="EMBL" id="AIA55176.1"/>
    </source>
</evidence>
<dbReference type="InterPro" id="IPR047199">
    <property type="entry name" value="CorA-like"/>
</dbReference>